<name>A0A423PIN5_9GAMM</name>
<evidence type="ECO:0000256" key="1">
    <source>
        <dbReference type="ARBA" id="ARBA00001974"/>
    </source>
</evidence>
<evidence type="ECO:0000256" key="4">
    <source>
        <dbReference type="ARBA" id="ARBA00023002"/>
    </source>
</evidence>
<reference evidence="6 7" key="1">
    <citation type="submission" date="2013-10" db="EMBL/GenBank/DDBJ databases">
        <title>Salinisphaera orenii MK-B5 Genome Sequencing.</title>
        <authorList>
            <person name="Lai Q."/>
            <person name="Li C."/>
            <person name="Shao Z."/>
        </authorList>
    </citation>
    <scope>NUCLEOTIDE SEQUENCE [LARGE SCALE GENOMIC DNA]</scope>
    <source>
        <strain evidence="6 7">MK-B5</strain>
    </source>
</reference>
<protein>
    <submittedName>
        <fullName evidence="6">Segregation protein B</fullName>
    </submittedName>
</protein>
<accession>A0A423PIN5</accession>
<evidence type="ECO:0000259" key="5">
    <source>
        <dbReference type="Pfam" id="PF07992"/>
    </source>
</evidence>
<keyword evidence="3" id="KW-0274">FAD</keyword>
<proteinExistence type="predicted"/>
<gene>
    <name evidence="6" type="ORF">SAOR_12460</name>
</gene>
<dbReference type="RefSeq" id="WP_123631727.1">
    <property type="nucleotide sequence ID" value="NZ_AYKH01000034.1"/>
</dbReference>
<dbReference type="Proteomes" id="UP000283993">
    <property type="component" value="Unassembled WGS sequence"/>
</dbReference>
<evidence type="ECO:0000256" key="2">
    <source>
        <dbReference type="ARBA" id="ARBA00022630"/>
    </source>
</evidence>
<evidence type="ECO:0000313" key="6">
    <source>
        <dbReference type="EMBL" id="ROO25356.1"/>
    </source>
</evidence>
<keyword evidence="2" id="KW-0285">Flavoprotein</keyword>
<organism evidence="6 7">
    <name type="scientific">Salinisphaera orenii MK-B5</name>
    <dbReference type="NCBI Taxonomy" id="856730"/>
    <lineage>
        <taxon>Bacteria</taxon>
        <taxon>Pseudomonadati</taxon>
        <taxon>Pseudomonadota</taxon>
        <taxon>Gammaproteobacteria</taxon>
        <taxon>Salinisphaerales</taxon>
        <taxon>Salinisphaeraceae</taxon>
        <taxon>Salinisphaera</taxon>
    </lineage>
</organism>
<evidence type="ECO:0000256" key="3">
    <source>
        <dbReference type="ARBA" id="ARBA00022827"/>
    </source>
</evidence>
<dbReference type="SUPFAM" id="SSF51905">
    <property type="entry name" value="FAD/NAD(P)-binding domain"/>
    <property type="match status" value="1"/>
</dbReference>
<dbReference type="GO" id="GO:0019646">
    <property type="term" value="P:aerobic electron transport chain"/>
    <property type="evidence" value="ECO:0007669"/>
    <property type="project" value="TreeGrafter"/>
</dbReference>
<dbReference type="InterPro" id="IPR036188">
    <property type="entry name" value="FAD/NAD-bd_sf"/>
</dbReference>
<dbReference type="PANTHER" id="PTHR42913:SF9">
    <property type="entry name" value="SLR1591 PROTEIN"/>
    <property type="match status" value="1"/>
</dbReference>
<evidence type="ECO:0000313" key="7">
    <source>
        <dbReference type="Proteomes" id="UP000283993"/>
    </source>
</evidence>
<dbReference type="InterPro" id="IPR051169">
    <property type="entry name" value="NADH-Q_oxidoreductase"/>
</dbReference>
<keyword evidence="4" id="KW-0560">Oxidoreductase</keyword>
<comment type="cofactor">
    <cofactor evidence="1">
        <name>FAD</name>
        <dbReference type="ChEBI" id="CHEBI:57692"/>
    </cofactor>
</comment>
<dbReference type="Gene3D" id="3.50.50.100">
    <property type="match status" value="1"/>
</dbReference>
<dbReference type="PANTHER" id="PTHR42913">
    <property type="entry name" value="APOPTOSIS-INDUCING FACTOR 1"/>
    <property type="match status" value="1"/>
</dbReference>
<dbReference type="NCBIfam" id="TIGR03169">
    <property type="entry name" value="Nterm_to_SelD"/>
    <property type="match status" value="1"/>
</dbReference>
<dbReference type="InterPro" id="IPR017584">
    <property type="entry name" value="Pyridine_nucleo_diS_OxRdtase_N"/>
</dbReference>
<sequence>MTTTARKRLLLVGGGHAHVEVLRAFGQRPLPGLEIVLVEPQARMIYSGMLPGWIAGHYRRTEIEIDLIGLARYAGARWIRAAAAGLDADAARLTLDGGRTLAYDRLSLNSGAPPRPPAAAPHAIAVKPTGPLLAAVDALAHETRAAPVAIVGGGAGGVELALALAHRCRNRPAPPRLALFTRSPALLTDHPQPVRRYLIRALAAAGVAVHTGQTVVDTPPGALVTADGRRIAAERVIWAAGAEAPAWLAGSGLRRDDDGFVQVAATLRSSSHETVFAGGDLASTPAGAPRAGVTAVRQGRVLAANLRRSVQGRRLRRFDPPRHALALISTGDRRAVASRGLPIAPAGYWLWRIKDRIDRRFVARYNGLVESRGGPE</sequence>
<dbReference type="GO" id="GO:0003955">
    <property type="term" value="F:NAD(P)H dehydrogenase (quinone) activity"/>
    <property type="evidence" value="ECO:0007669"/>
    <property type="project" value="TreeGrafter"/>
</dbReference>
<keyword evidence="7" id="KW-1185">Reference proteome</keyword>
<dbReference type="InterPro" id="IPR023753">
    <property type="entry name" value="FAD/NAD-binding_dom"/>
</dbReference>
<dbReference type="EMBL" id="AYKH01000034">
    <property type="protein sequence ID" value="ROO25356.1"/>
    <property type="molecule type" value="Genomic_DNA"/>
</dbReference>
<feature type="domain" description="FAD/NAD(P)-binding" evidence="5">
    <location>
        <begin position="8"/>
        <end position="299"/>
    </location>
</feature>
<dbReference type="AlphaFoldDB" id="A0A423PIN5"/>
<dbReference type="Pfam" id="PF07992">
    <property type="entry name" value="Pyr_redox_2"/>
    <property type="match status" value="1"/>
</dbReference>
<comment type="caution">
    <text evidence="6">The sequence shown here is derived from an EMBL/GenBank/DDBJ whole genome shotgun (WGS) entry which is preliminary data.</text>
</comment>